<dbReference type="AlphaFoldDB" id="A0A1T1H8X0"/>
<keyword evidence="1" id="KW-0472">Membrane</keyword>
<feature type="transmembrane region" description="Helical" evidence="1">
    <location>
        <begin position="6"/>
        <end position="24"/>
    </location>
</feature>
<keyword evidence="1" id="KW-0812">Transmembrane</keyword>
<sequence>MAFESYQLLSWCIYLLSALAVMIVTLRITRSWPLTLRGFIVTTATVLFAVPWYVQGTGGPLAPAVIITFFETFGGVEGATWMRAGLPLLGGLAVGYLVLALFLWLKSRQDEPGASPSGEAAEER</sequence>
<feature type="transmembrane region" description="Helical" evidence="1">
    <location>
        <begin position="84"/>
        <end position="105"/>
    </location>
</feature>
<accession>A0A1T1H8X0</accession>
<keyword evidence="1" id="KW-1133">Transmembrane helix</keyword>
<protein>
    <submittedName>
        <fullName evidence="2">Uncharacterized protein</fullName>
    </submittedName>
</protein>
<proteinExistence type="predicted"/>
<feature type="transmembrane region" description="Helical" evidence="1">
    <location>
        <begin position="36"/>
        <end position="54"/>
    </location>
</feature>
<gene>
    <name evidence="2" type="ORF">BTA35_0213760</name>
</gene>
<dbReference type="Proteomes" id="UP000190064">
    <property type="component" value="Unassembled WGS sequence"/>
</dbReference>
<dbReference type="EMBL" id="MTSD02000007">
    <property type="protein sequence ID" value="OOV86282.1"/>
    <property type="molecule type" value="Genomic_DNA"/>
</dbReference>
<evidence type="ECO:0000256" key="1">
    <source>
        <dbReference type="SAM" id="Phobius"/>
    </source>
</evidence>
<name>A0A1T1H8X0_OCELI</name>
<evidence type="ECO:0000313" key="2">
    <source>
        <dbReference type="EMBL" id="OOV86282.1"/>
    </source>
</evidence>
<organism evidence="2 3">
    <name type="scientific">Oceanospirillum linum</name>
    <dbReference type="NCBI Taxonomy" id="966"/>
    <lineage>
        <taxon>Bacteria</taxon>
        <taxon>Pseudomonadati</taxon>
        <taxon>Pseudomonadota</taxon>
        <taxon>Gammaproteobacteria</taxon>
        <taxon>Oceanospirillales</taxon>
        <taxon>Oceanospirillaceae</taxon>
        <taxon>Oceanospirillum</taxon>
    </lineage>
</organism>
<evidence type="ECO:0000313" key="3">
    <source>
        <dbReference type="Proteomes" id="UP000190064"/>
    </source>
</evidence>
<keyword evidence="3" id="KW-1185">Reference proteome</keyword>
<reference evidence="2" key="1">
    <citation type="submission" date="2017-02" db="EMBL/GenBank/DDBJ databases">
        <title>Draft Genome Sequence of the Salt Water Bacterium Oceanospirillum linum ATCC 11336.</title>
        <authorList>
            <person name="Trachtenberg A.M."/>
            <person name="Carney J.G."/>
            <person name="Linnane J.D."/>
            <person name="Rheaume B.A."/>
            <person name="Pitts N.L."/>
            <person name="Mykles D.L."/>
            <person name="Maclea K.S."/>
        </authorList>
    </citation>
    <scope>NUCLEOTIDE SEQUENCE [LARGE SCALE GENOMIC DNA]</scope>
    <source>
        <strain evidence="2">ATCC 11336</strain>
    </source>
</reference>
<dbReference type="STRING" id="966.BTA35_0213760"/>
<comment type="caution">
    <text evidence="2">The sequence shown here is derived from an EMBL/GenBank/DDBJ whole genome shotgun (WGS) entry which is preliminary data.</text>
</comment>
<dbReference type="RefSeq" id="WP_078320394.1">
    <property type="nucleotide sequence ID" value="NZ_FXTS01000008.1"/>
</dbReference>